<keyword evidence="3" id="KW-1185">Reference proteome</keyword>
<sequence>MCGNNMSAPMPAVVPAARKATAAAWMGRSLCRYQKSPHQIHLSTCPCDASHIKYEYGYAFLV</sequence>
<reference evidence="1" key="3">
    <citation type="submission" date="2025-08" db="UniProtKB">
        <authorList>
            <consortium name="Ensembl"/>
        </authorList>
    </citation>
    <scope>IDENTIFICATION</scope>
    <source>
        <strain evidence="1">C57BL/6J</strain>
    </source>
</reference>
<evidence type="ECO:0000313" key="1">
    <source>
        <dbReference type="Ensembl" id="ENSMUSP00000136108.2"/>
    </source>
</evidence>
<proteinExistence type="predicted"/>
<dbReference type="Proteomes" id="UP000000589">
    <property type="component" value="Chromosome 1"/>
</dbReference>
<dbReference type="AGR" id="MGI:5611216"/>
<dbReference type="RNAct" id="J3QM41">
    <property type="molecule type" value="protein"/>
</dbReference>
<reference evidence="1 3" key="1">
    <citation type="journal article" date="2009" name="PLoS Biol.">
        <title>Lineage-specific biology revealed by a finished genome assembly of the mouse.</title>
        <authorList>
            <consortium name="Mouse Genome Sequencing Consortium"/>
            <person name="Church D.M."/>
            <person name="Goodstadt L."/>
            <person name="Hillier L.W."/>
            <person name="Zody M.C."/>
            <person name="Goldstein S."/>
            <person name="She X."/>
            <person name="Bult C.J."/>
            <person name="Agarwala R."/>
            <person name="Cherry J.L."/>
            <person name="DiCuccio M."/>
            <person name="Hlavina W."/>
            <person name="Kapustin Y."/>
            <person name="Meric P."/>
            <person name="Maglott D."/>
            <person name="Birtle Z."/>
            <person name="Marques A.C."/>
            <person name="Graves T."/>
            <person name="Zhou S."/>
            <person name="Teague B."/>
            <person name="Potamousis K."/>
            <person name="Churas C."/>
            <person name="Place M."/>
            <person name="Herschleb J."/>
            <person name="Runnheim R."/>
            <person name="Forrest D."/>
            <person name="Amos-Landgraf J."/>
            <person name="Schwartz D.C."/>
            <person name="Cheng Z."/>
            <person name="Lindblad-Toh K."/>
            <person name="Eichler E.E."/>
            <person name="Ponting C.P."/>
        </authorList>
    </citation>
    <scope>NUCLEOTIDE SEQUENCE [LARGE SCALE GENOMIC DNA]</scope>
    <source>
        <strain evidence="1 3">C57BL/6J</strain>
    </source>
</reference>
<dbReference type="Bgee" id="ENSMUSG00000104217">
    <property type="expression patterns" value="Expressed in spermatid and 52 other cell types or tissues"/>
</dbReference>
<evidence type="ECO:0000313" key="2">
    <source>
        <dbReference type="MGI" id="MGI:5611216"/>
    </source>
</evidence>
<evidence type="ECO:0000313" key="3">
    <source>
        <dbReference type="Proteomes" id="UP000000589"/>
    </source>
</evidence>
<dbReference type="Ensembl" id="ENSMUST00000155020.2">
    <property type="protein sequence ID" value="ENSMUSP00000136108.2"/>
    <property type="gene ID" value="ENSMUSG00000104217.2"/>
</dbReference>
<organism evidence="1 3">
    <name type="scientific">Mus musculus</name>
    <name type="common">Mouse</name>
    <dbReference type="NCBI Taxonomy" id="10090"/>
    <lineage>
        <taxon>Eukaryota</taxon>
        <taxon>Metazoa</taxon>
        <taxon>Chordata</taxon>
        <taxon>Craniata</taxon>
        <taxon>Vertebrata</taxon>
        <taxon>Euteleostomi</taxon>
        <taxon>Mammalia</taxon>
        <taxon>Eutheria</taxon>
        <taxon>Euarchontoglires</taxon>
        <taxon>Glires</taxon>
        <taxon>Rodentia</taxon>
        <taxon>Myomorpha</taxon>
        <taxon>Muroidea</taxon>
        <taxon>Muridae</taxon>
        <taxon>Murinae</taxon>
        <taxon>Mus</taxon>
        <taxon>Mus</taxon>
    </lineage>
</organism>
<gene>
    <name evidence="1 2" type="primary">Gm37988</name>
</gene>
<name>J3QM41_MOUSE</name>
<dbReference type="MGI" id="MGI:5611216">
    <property type="gene designation" value="Gm37988"/>
</dbReference>
<accession>J3QM41</accession>
<dbReference type="HOGENOM" id="CLU_2903563_0_0_1"/>
<reference evidence="1" key="4">
    <citation type="submission" date="2025-09" db="UniProtKB">
        <authorList>
            <consortium name="Ensembl"/>
        </authorList>
    </citation>
    <scope>IDENTIFICATION</scope>
    <source>
        <strain evidence="1">C57BL/6J</strain>
    </source>
</reference>
<reference evidence="1 3" key="2">
    <citation type="journal article" date="2011" name="PLoS Biol.">
        <title>Modernizing reference genome assemblies.</title>
        <authorList>
            <person name="Church D.M."/>
            <person name="Schneider V.A."/>
            <person name="Graves T."/>
            <person name="Auger K."/>
            <person name="Cunningham F."/>
            <person name="Bouk N."/>
            <person name="Chen H.C."/>
            <person name="Agarwala R."/>
            <person name="McLaren W.M."/>
            <person name="Ritchie G.R."/>
            <person name="Albracht D."/>
            <person name="Kremitzki M."/>
            <person name="Rock S."/>
            <person name="Kotkiewicz H."/>
            <person name="Kremitzki C."/>
            <person name="Wollam A."/>
            <person name="Trani L."/>
            <person name="Fulton L."/>
            <person name="Fulton R."/>
            <person name="Matthews L."/>
            <person name="Whitehead S."/>
            <person name="Chow W."/>
            <person name="Torrance J."/>
            <person name="Dunn M."/>
            <person name="Harden G."/>
            <person name="Threadgold G."/>
            <person name="Wood J."/>
            <person name="Collins J."/>
            <person name="Heath P."/>
            <person name="Griffiths G."/>
            <person name="Pelan S."/>
            <person name="Grafham D."/>
            <person name="Eichler E.E."/>
            <person name="Weinstock G."/>
            <person name="Mardis E.R."/>
            <person name="Wilson R.K."/>
            <person name="Howe K."/>
            <person name="Flicek P."/>
            <person name="Hubbard T."/>
        </authorList>
    </citation>
    <scope>NUCLEOTIDE SEQUENCE [LARGE SCALE GENOMIC DNA]</scope>
    <source>
        <strain evidence="1 3">C57BL/6J</strain>
    </source>
</reference>
<protein>
    <submittedName>
        <fullName evidence="1">Predicted gene, 37988</fullName>
    </submittedName>
</protein>
<dbReference type="VEuPathDB" id="HostDB:ENSMUSG00000104217"/>
<dbReference type="AlphaFoldDB" id="J3QM41"/>